<evidence type="ECO:0000313" key="2">
    <source>
        <dbReference type="EMBL" id="OXA63922.1"/>
    </source>
</evidence>
<dbReference type="AlphaFoldDB" id="A0A226F2C4"/>
<feature type="transmembrane region" description="Helical" evidence="1">
    <location>
        <begin position="69"/>
        <end position="90"/>
    </location>
</feature>
<keyword evidence="1" id="KW-0472">Membrane</keyword>
<organism evidence="2 3">
    <name type="scientific">Folsomia candida</name>
    <name type="common">Springtail</name>
    <dbReference type="NCBI Taxonomy" id="158441"/>
    <lineage>
        <taxon>Eukaryota</taxon>
        <taxon>Metazoa</taxon>
        <taxon>Ecdysozoa</taxon>
        <taxon>Arthropoda</taxon>
        <taxon>Hexapoda</taxon>
        <taxon>Collembola</taxon>
        <taxon>Entomobryomorpha</taxon>
        <taxon>Isotomoidea</taxon>
        <taxon>Isotomidae</taxon>
        <taxon>Proisotominae</taxon>
        <taxon>Folsomia</taxon>
    </lineage>
</organism>
<sequence>MSLSPLIRLLPNPANSSEFGEDIIMKALARVLLPLVRRYIKNSRKFFCIPFSWDRVGDKVVRSARKERLIVRSGIILHLTYVVLQILVLWKKSFPMVQKLEGVVILFVYIGVQIRLGCRLWADDSHQYHHFKGQEPPVNKMVIKLVQIFCHLSELVTYTFPILITVTGLIFPCKPPLLGSIVYHFLDQDCRVWNYDIICFDVKKVAIALLEFLISKHGTVSGLHYAVYSLVNGIIYLILKFNQIVEIRASIMKFREVQVLENFLNGNIRSRLFPIAMGVIPVVQIFVGFVILKLSNVEEGKSLDWLKLGMFGMVYLEVLSFNLIAVSAGAKLYDGTQKWLQGQRSARIVGIEEIDFRRAKVMRKGWKSCRPLRLQFGNNYVDRLTPLVIQEFCAVQTMSLILLNKSS</sequence>
<feature type="transmembrane region" description="Helical" evidence="1">
    <location>
        <begin position="142"/>
        <end position="171"/>
    </location>
</feature>
<evidence type="ECO:0000313" key="3">
    <source>
        <dbReference type="Proteomes" id="UP000198287"/>
    </source>
</evidence>
<dbReference type="Proteomes" id="UP000198287">
    <property type="component" value="Unassembled WGS sequence"/>
</dbReference>
<feature type="transmembrane region" description="Helical" evidence="1">
    <location>
        <begin position="102"/>
        <end position="122"/>
    </location>
</feature>
<proteinExistence type="predicted"/>
<keyword evidence="1" id="KW-1133">Transmembrane helix</keyword>
<keyword evidence="3" id="KW-1185">Reference proteome</keyword>
<keyword evidence="1" id="KW-0812">Transmembrane</keyword>
<protein>
    <submittedName>
        <fullName evidence="2">Uncharacterized protein</fullName>
    </submittedName>
</protein>
<reference evidence="2 3" key="1">
    <citation type="submission" date="2015-12" db="EMBL/GenBank/DDBJ databases">
        <title>The genome of Folsomia candida.</title>
        <authorList>
            <person name="Faddeeva A."/>
            <person name="Derks M.F."/>
            <person name="Anvar Y."/>
            <person name="Smit S."/>
            <person name="Van Straalen N."/>
            <person name="Roelofs D."/>
        </authorList>
    </citation>
    <scope>NUCLEOTIDE SEQUENCE [LARGE SCALE GENOMIC DNA]</scope>
    <source>
        <strain evidence="2 3">VU population</strain>
        <tissue evidence="2">Whole body</tissue>
    </source>
</reference>
<feature type="transmembrane region" description="Helical" evidence="1">
    <location>
        <begin position="312"/>
        <end position="333"/>
    </location>
</feature>
<name>A0A226F2C4_FOLCA</name>
<evidence type="ECO:0000256" key="1">
    <source>
        <dbReference type="SAM" id="Phobius"/>
    </source>
</evidence>
<feature type="transmembrane region" description="Helical" evidence="1">
    <location>
        <begin position="225"/>
        <end position="245"/>
    </location>
</feature>
<feature type="transmembrane region" description="Helical" evidence="1">
    <location>
        <begin position="272"/>
        <end position="292"/>
    </location>
</feature>
<dbReference type="EMBL" id="LNIX01000001">
    <property type="protein sequence ID" value="OXA63922.1"/>
    <property type="molecule type" value="Genomic_DNA"/>
</dbReference>
<comment type="caution">
    <text evidence="2">The sequence shown here is derived from an EMBL/GenBank/DDBJ whole genome shotgun (WGS) entry which is preliminary data.</text>
</comment>
<gene>
    <name evidence="2" type="ORF">Fcan01_01217</name>
</gene>
<accession>A0A226F2C4</accession>